<gene>
    <name evidence="1" type="ORF">BGZ65_010298</name>
</gene>
<keyword evidence="2" id="KW-1185">Reference proteome</keyword>
<proteinExistence type="predicted"/>
<dbReference type="AlphaFoldDB" id="A0A9P6ME70"/>
<accession>A0A9P6ME70</accession>
<feature type="non-terminal residue" evidence="1">
    <location>
        <position position="92"/>
    </location>
</feature>
<comment type="caution">
    <text evidence="1">The sequence shown here is derived from an EMBL/GenBank/DDBJ whole genome shotgun (WGS) entry which is preliminary data.</text>
</comment>
<evidence type="ECO:0000313" key="2">
    <source>
        <dbReference type="Proteomes" id="UP000749646"/>
    </source>
</evidence>
<organism evidence="1 2">
    <name type="scientific">Modicella reniformis</name>
    <dbReference type="NCBI Taxonomy" id="1440133"/>
    <lineage>
        <taxon>Eukaryota</taxon>
        <taxon>Fungi</taxon>
        <taxon>Fungi incertae sedis</taxon>
        <taxon>Mucoromycota</taxon>
        <taxon>Mortierellomycotina</taxon>
        <taxon>Mortierellomycetes</taxon>
        <taxon>Mortierellales</taxon>
        <taxon>Mortierellaceae</taxon>
        <taxon>Modicella</taxon>
    </lineage>
</organism>
<dbReference type="Proteomes" id="UP000749646">
    <property type="component" value="Unassembled WGS sequence"/>
</dbReference>
<sequence length="92" mass="11170">TIFHVRAKIRYSKLKANPYVMIRIQEHTKHPMVNDIMGSIHVRDLENEGLRFRLKKKWLVREQANIPFRIRVSWKYPTPGPHYHYSADFFIH</sequence>
<reference evidence="1" key="1">
    <citation type="journal article" date="2020" name="Fungal Divers.">
        <title>Resolving the Mortierellaceae phylogeny through synthesis of multi-gene phylogenetics and phylogenomics.</title>
        <authorList>
            <person name="Vandepol N."/>
            <person name="Liber J."/>
            <person name="Desiro A."/>
            <person name="Na H."/>
            <person name="Kennedy M."/>
            <person name="Barry K."/>
            <person name="Grigoriev I.V."/>
            <person name="Miller A.N."/>
            <person name="O'Donnell K."/>
            <person name="Stajich J.E."/>
            <person name="Bonito G."/>
        </authorList>
    </citation>
    <scope>NUCLEOTIDE SEQUENCE</scope>
    <source>
        <strain evidence="1">MES-2147</strain>
    </source>
</reference>
<dbReference type="EMBL" id="JAAAHW010001661">
    <property type="protein sequence ID" value="KAF9994100.1"/>
    <property type="molecule type" value="Genomic_DNA"/>
</dbReference>
<feature type="non-terminal residue" evidence="1">
    <location>
        <position position="1"/>
    </location>
</feature>
<name>A0A9P6ME70_9FUNG</name>
<evidence type="ECO:0000313" key="1">
    <source>
        <dbReference type="EMBL" id="KAF9994100.1"/>
    </source>
</evidence>
<protein>
    <submittedName>
        <fullName evidence="1">Uncharacterized protein</fullName>
    </submittedName>
</protein>
<dbReference type="OrthoDB" id="2436092at2759"/>